<dbReference type="PROSITE" id="PS50102">
    <property type="entry name" value="RRM"/>
    <property type="match status" value="1"/>
</dbReference>
<dbReference type="InterPro" id="IPR008111">
    <property type="entry name" value="RNA-bd_8"/>
</dbReference>
<gene>
    <name evidence="9" type="ORF">ACHAWO_000773</name>
</gene>
<protein>
    <recommendedName>
        <fullName evidence="8">RRM domain-containing protein</fullName>
    </recommendedName>
</protein>
<evidence type="ECO:0000256" key="6">
    <source>
        <dbReference type="PROSITE-ProRule" id="PRU00176"/>
    </source>
</evidence>
<evidence type="ECO:0000256" key="2">
    <source>
        <dbReference type="ARBA" id="ARBA00004496"/>
    </source>
</evidence>
<dbReference type="GO" id="GO:0005737">
    <property type="term" value="C:cytoplasm"/>
    <property type="evidence" value="ECO:0007669"/>
    <property type="project" value="UniProtKB-SubCell"/>
</dbReference>
<dbReference type="InterPro" id="IPR033744">
    <property type="entry name" value="RRM_RBM8"/>
</dbReference>
<keyword evidence="5" id="KW-0539">Nucleus</keyword>
<dbReference type="PANTHER" id="PTHR45894">
    <property type="entry name" value="RNA-BINDING PROTEIN 8A"/>
    <property type="match status" value="1"/>
</dbReference>
<feature type="domain" description="RRM" evidence="8">
    <location>
        <begin position="75"/>
        <end position="139"/>
    </location>
</feature>
<sequence length="160" mass="17684">MSSSSHRSRRRDDSDSGYTGSGPQRSVEGWIVFVTGVHEEAQEDGTSDGLTLWMIATYFSLRDTTHNVLHFLRAKDILDTFSEFGKVKNLHLNLDRQTGMAKGYALVEYSSYEEAQDAINNLHGTELLGKTVGVDWAIVKPTASSGSGRGGGRTKLYDHR</sequence>
<dbReference type="Gene3D" id="3.30.70.330">
    <property type="match status" value="1"/>
</dbReference>
<dbReference type="InterPro" id="IPR035979">
    <property type="entry name" value="RBD_domain_sf"/>
</dbReference>
<keyword evidence="10" id="KW-1185">Reference proteome</keyword>
<keyword evidence="3" id="KW-0963">Cytoplasm</keyword>
<evidence type="ECO:0000256" key="1">
    <source>
        <dbReference type="ARBA" id="ARBA00004123"/>
    </source>
</evidence>
<dbReference type="Pfam" id="PF00076">
    <property type="entry name" value="RRM_1"/>
    <property type="match status" value="1"/>
</dbReference>
<dbReference type="Proteomes" id="UP001530400">
    <property type="component" value="Unassembled WGS sequence"/>
</dbReference>
<feature type="region of interest" description="Disordered" evidence="7">
    <location>
        <begin position="1"/>
        <end position="23"/>
    </location>
</feature>
<dbReference type="CDD" id="cd12324">
    <property type="entry name" value="RRM_RBM8"/>
    <property type="match status" value="1"/>
</dbReference>
<evidence type="ECO:0000256" key="4">
    <source>
        <dbReference type="ARBA" id="ARBA00022884"/>
    </source>
</evidence>
<proteinExistence type="predicted"/>
<dbReference type="GO" id="GO:0005634">
    <property type="term" value="C:nucleus"/>
    <property type="evidence" value="ECO:0007669"/>
    <property type="project" value="UniProtKB-SubCell"/>
</dbReference>
<dbReference type="SUPFAM" id="SSF54928">
    <property type="entry name" value="RNA-binding domain, RBD"/>
    <property type="match status" value="1"/>
</dbReference>
<reference evidence="9 10" key="1">
    <citation type="submission" date="2024-10" db="EMBL/GenBank/DDBJ databases">
        <title>Updated reference genomes for cyclostephanoid diatoms.</title>
        <authorList>
            <person name="Roberts W.R."/>
            <person name="Alverson A.J."/>
        </authorList>
    </citation>
    <scope>NUCLEOTIDE SEQUENCE [LARGE SCALE GENOMIC DNA]</scope>
    <source>
        <strain evidence="9 10">AJA010-31</strain>
    </source>
</reference>
<comment type="caution">
    <text evidence="9">The sequence shown here is derived from an EMBL/GenBank/DDBJ whole genome shotgun (WGS) entry which is preliminary data.</text>
</comment>
<evidence type="ECO:0000256" key="7">
    <source>
        <dbReference type="SAM" id="MobiDB-lite"/>
    </source>
</evidence>
<evidence type="ECO:0000313" key="10">
    <source>
        <dbReference type="Proteomes" id="UP001530400"/>
    </source>
</evidence>
<dbReference type="InterPro" id="IPR000504">
    <property type="entry name" value="RRM_dom"/>
</dbReference>
<evidence type="ECO:0000259" key="8">
    <source>
        <dbReference type="PROSITE" id="PS50102"/>
    </source>
</evidence>
<dbReference type="SMART" id="SM00360">
    <property type="entry name" value="RRM"/>
    <property type="match status" value="1"/>
</dbReference>
<evidence type="ECO:0000256" key="3">
    <source>
        <dbReference type="ARBA" id="ARBA00022490"/>
    </source>
</evidence>
<evidence type="ECO:0000256" key="5">
    <source>
        <dbReference type="ARBA" id="ARBA00023242"/>
    </source>
</evidence>
<organism evidence="9 10">
    <name type="scientific">Cyclotella atomus</name>
    <dbReference type="NCBI Taxonomy" id="382360"/>
    <lineage>
        <taxon>Eukaryota</taxon>
        <taxon>Sar</taxon>
        <taxon>Stramenopiles</taxon>
        <taxon>Ochrophyta</taxon>
        <taxon>Bacillariophyta</taxon>
        <taxon>Coscinodiscophyceae</taxon>
        <taxon>Thalassiosirophycidae</taxon>
        <taxon>Stephanodiscales</taxon>
        <taxon>Stephanodiscaceae</taxon>
        <taxon>Cyclotella</taxon>
    </lineage>
</organism>
<evidence type="ECO:0000313" key="9">
    <source>
        <dbReference type="EMBL" id="KAL3775093.1"/>
    </source>
</evidence>
<dbReference type="GO" id="GO:0003723">
    <property type="term" value="F:RNA binding"/>
    <property type="evidence" value="ECO:0007669"/>
    <property type="project" value="UniProtKB-UniRule"/>
</dbReference>
<keyword evidence="4 6" id="KW-0694">RNA-binding</keyword>
<accession>A0ABD3NGV3</accession>
<dbReference type="EMBL" id="JALLPJ020001167">
    <property type="protein sequence ID" value="KAL3775093.1"/>
    <property type="molecule type" value="Genomic_DNA"/>
</dbReference>
<comment type="subcellular location">
    <subcellularLocation>
        <location evidence="2">Cytoplasm</location>
    </subcellularLocation>
    <subcellularLocation>
        <location evidence="1">Nucleus</location>
    </subcellularLocation>
</comment>
<name>A0ABD3NGV3_9STRA</name>
<dbReference type="AlphaFoldDB" id="A0ABD3NGV3"/>
<dbReference type="InterPro" id="IPR012677">
    <property type="entry name" value="Nucleotide-bd_a/b_plait_sf"/>
</dbReference>